<name>A0ACC0AF66_CATRO</name>
<keyword evidence="2" id="KW-1185">Reference proteome</keyword>
<gene>
    <name evidence="1" type="ORF">M9H77_28371</name>
</gene>
<evidence type="ECO:0000313" key="2">
    <source>
        <dbReference type="Proteomes" id="UP001060085"/>
    </source>
</evidence>
<accession>A0ACC0AF66</accession>
<comment type="caution">
    <text evidence="1">The sequence shown here is derived from an EMBL/GenBank/DDBJ whole genome shotgun (WGS) entry which is preliminary data.</text>
</comment>
<dbReference type="Proteomes" id="UP001060085">
    <property type="component" value="Linkage Group LG06"/>
</dbReference>
<organism evidence="1 2">
    <name type="scientific">Catharanthus roseus</name>
    <name type="common">Madagascar periwinkle</name>
    <name type="synonym">Vinca rosea</name>
    <dbReference type="NCBI Taxonomy" id="4058"/>
    <lineage>
        <taxon>Eukaryota</taxon>
        <taxon>Viridiplantae</taxon>
        <taxon>Streptophyta</taxon>
        <taxon>Embryophyta</taxon>
        <taxon>Tracheophyta</taxon>
        <taxon>Spermatophyta</taxon>
        <taxon>Magnoliopsida</taxon>
        <taxon>eudicotyledons</taxon>
        <taxon>Gunneridae</taxon>
        <taxon>Pentapetalae</taxon>
        <taxon>asterids</taxon>
        <taxon>lamiids</taxon>
        <taxon>Gentianales</taxon>
        <taxon>Apocynaceae</taxon>
        <taxon>Rauvolfioideae</taxon>
        <taxon>Vinceae</taxon>
        <taxon>Catharanthinae</taxon>
        <taxon>Catharanthus</taxon>
    </lineage>
</organism>
<protein>
    <submittedName>
        <fullName evidence="1">Uncharacterized protein</fullName>
    </submittedName>
</protein>
<proteinExistence type="predicted"/>
<reference evidence="2" key="1">
    <citation type="journal article" date="2023" name="Nat. Plants">
        <title>Single-cell RNA sequencing provides a high-resolution roadmap for understanding the multicellular compartmentation of specialized metabolism.</title>
        <authorList>
            <person name="Sun S."/>
            <person name="Shen X."/>
            <person name="Li Y."/>
            <person name="Li Y."/>
            <person name="Wang S."/>
            <person name="Li R."/>
            <person name="Zhang H."/>
            <person name="Shen G."/>
            <person name="Guo B."/>
            <person name="Wei J."/>
            <person name="Xu J."/>
            <person name="St-Pierre B."/>
            <person name="Chen S."/>
            <person name="Sun C."/>
        </authorList>
    </citation>
    <scope>NUCLEOTIDE SEQUENCE [LARGE SCALE GENOMIC DNA]</scope>
</reference>
<sequence length="278" mass="31669">MDLQGIERGMKRLHKKFDALLTKMLEEHKSSSHKRKEKPDFLDYVLANRDNSEGERLTTTNIKALLLNLFTAGTDTSSSVIEWAISEMLKNPTILKRAQEEMDQVIGRNRRLMESDIPKLPYLQAICKETFRKHPSTPLNLPRIAQKDCQVNGYYIPKGTRLSVNIWAIGRDPNVWENPLEFNPDRFLSGKMAKIDPRGNDFELIPFGAGRRICAGTRMGIVLVEYILGTLVHSFDWKLPFDDINELNMDESFGLALQKAVPLVAMVSPRLPINAYSP</sequence>
<dbReference type="EMBL" id="CM044706">
    <property type="protein sequence ID" value="KAI5659578.1"/>
    <property type="molecule type" value="Genomic_DNA"/>
</dbReference>
<evidence type="ECO:0000313" key="1">
    <source>
        <dbReference type="EMBL" id="KAI5659578.1"/>
    </source>
</evidence>